<dbReference type="InterPro" id="IPR036390">
    <property type="entry name" value="WH_DNA-bd_sf"/>
</dbReference>
<dbReference type="InterPro" id="IPR036388">
    <property type="entry name" value="WH-like_DNA-bd_sf"/>
</dbReference>
<keyword evidence="3" id="KW-0238">DNA-binding</keyword>
<dbReference type="Pfam" id="PF00126">
    <property type="entry name" value="HTH_1"/>
    <property type="match status" value="1"/>
</dbReference>
<keyword evidence="2" id="KW-0805">Transcription regulation</keyword>
<evidence type="ECO:0000256" key="3">
    <source>
        <dbReference type="ARBA" id="ARBA00023125"/>
    </source>
</evidence>
<dbReference type="PROSITE" id="PS50931">
    <property type="entry name" value="HTH_LYSR"/>
    <property type="match status" value="1"/>
</dbReference>
<proteinExistence type="inferred from homology"/>
<dbReference type="SUPFAM" id="SSF46785">
    <property type="entry name" value="Winged helix' DNA-binding domain"/>
    <property type="match status" value="1"/>
</dbReference>
<dbReference type="EMBL" id="JAUEIQ010000003">
    <property type="protein sequence ID" value="MDN0063590.1"/>
    <property type="molecule type" value="Genomic_DNA"/>
</dbReference>
<dbReference type="PRINTS" id="PR00039">
    <property type="entry name" value="HTHLYSR"/>
</dbReference>
<dbReference type="Gene3D" id="3.40.190.10">
    <property type="entry name" value="Periplasmic binding protein-like II"/>
    <property type="match status" value="2"/>
</dbReference>
<evidence type="ECO:0000259" key="5">
    <source>
        <dbReference type="PROSITE" id="PS50931"/>
    </source>
</evidence>
<keyword evidence="7" id="KW-1185">Reference proteome</keyword>
<reference evidence="6" key="1">
    <citation type="submission" date="2023-06" db="EMBL/GenBank/DDBJ databases">
        <authorList>
            <person name="Zeman M."/>
            <person name="Kubasova T."/>
            <person name="Jahodarova E."/>
            <person name="Nykrynova M."/>
            <person name="Rychlik I."/>
        </authorList>
    </citation>
    <scope>NUCLEOTIDE SEQUENCE</scope>
    <source>
        <strain evidence="6">176_SSukc20</strain>
    </source>
</reference>
<dbReference type="Gene3D" id="1.10.10.10">
    <property type="entry name" value="Winged helix-like DNA-binding domain superfamily/Winged helix DNA-binding domain"/>
    <property type="match status" value="1"/>
</dbReference>
<dbReference type="Pfam" id="PF03466">
    <property type="entry name" value="LysR_substrate"/>
    <property type="match status" value="1"/>
</dbReference>
<gene>
    <name evidence="6" type="ORF">QVN30_04630</name>
</gene>
<accession>A0ABT7XDV9</accession>
<dbReference type="InterPro" id="IPR000847">
    <property type="entry name" value="LysR_HTH_N"/>
</dbReference>
<dbReference type="InterPro" id="IPR005119">
    <property type="entry name" value="LysR_subst-bd"/>
</dbReference>
<evidence type="ECO:0000313" key="6">
    <source>
        <dbReference type="EMBL" id="MDN0063590.1"/>
    </source>
</evidence>
<dbReference type="RefSeq" id="WP_289835621.1">
    <property type="nucleotide sequence ID" value="NZ_JAUEIQ010000003.1"/>
</dbReference>
<keyword evidence="4" id="KW-0804">Transcription</keyword>
<name>A0ABT7XDV9_9ACTN</name>
<dbReference type="PANTHER" id="PTHR30126:SF39">
    <property type="entry name" value="HTH-TYPE TRANSCRIPTIONAL REGULATOR CYSL"/>
    <property type="match status" value="1"/>
</dbReference>
<protein>
    <submittedName>
        <fullName evidence="6">LysR family transcriptional regulator</fullName>
    </submittedName>
</protein>
<evidence type="ECO:0000256" key="4">
    <source>
        <dbReference type="ARBA" id="ARBA00023163"/>
    </source>
</evidence>
<dbReference type="Proteomes" id="UP001168435">
    <property type="component" value="Unassembled WGS sequence"/>
</dbReference>
<evidence type="ECO:0000256" key="1">
    <source>
        <dbReference type="ARBA" id="ARBA00009437"/>
    </source>
</evidence>
<dbReference type="SUPFAM" id="SSF53850">
    <property type="entry name" value="Periplasmic binding protein-like II"/>
    <property type="match status" value="1"/>
</dbReference>
<dbReference type="PANTHER" id="PTHR30126">
    <property type="entry name" value="HTH-TYPE TRANSCRIPTIONAL REGULATOR"/>
    <property type="match status" value="1"/>
</dbReference>
<reference evidence="6" key="2">
    <citation type="submission" date="2024-05" db="EMBL/GenBank/DDBJ databases">
        <title>Identification and characterization of horizontal gene transfer across gut microbiota members of farm animals based on homology search.</title>
        <authorList>
            <person name="Schwarzerova J."/>
            <person name="Nykrynova M."/>
            <person name="Jureckova K."/>
            <person name="Cejkova D."/>
            <person name="Rychlik I."/>
        </authorList>
    </citation>
    <scope>NUCLEOTIDE SEQUENCE</scope>
    <source>
        <strain evidence="6">176_SSukc20</strain>
    </source>
</reference>
<comment type="caution">
    <text evidence="6">The sequence shown here is derived from an EMBL/GenBank/DDBJ whole genome shotgun (WGS) entry which is preliminary data.</text>
</comment>
<evidence type="ECO:0000313" key="7">
    <source>
        <dbReference type="Proteomes" id="UP001168435"/>
    </source>
</evidence>
<comment type="similarity">
    <text evidence="1">Belongs to the LysR transcriptional regulatory family.</text>
</comment>
<sequence>MLDYRAYTFLEVCRQRSYTRAAEELHISQPAVSQHIRQLEQQYGCALFAKAGRGIEPTPAGDELFCALGAMANDEERLQRELSSLNENAAVRAPLRFGCTRTVADYVAPRILAKHLACRPDDQILMQVENTAELLNQIEAGAIDFALVEGSFDRARFDHVVFSCEPYVAIARHALDATRLEDLLGQRIILREPGSGTREILERYLAVRNLSVRDFAGIIELASIPAIKACVRAGAGISFLYRAAVESELAHRELADVTPADVSIEHHFELIWQRGSLFAARYRALARTWQAHASTTA</sequence>
<evidence type="ECO:0000256" key="2">
    <source>
        <dbReference type="ARBA" id="ARBA00023015"/>
    </source>
</evidence>
<organism evidence="6 7">
    <name type="scientific">Collinsella ihumii</name>
    <dbReference type="NCBI Taxonomy" id="1720204"/>
    <lineage>
        <taxon>Bacteria</taxon>
        <taxon>Bacillati</taxon>
        <taxon>Actinomycetota</taxon>
        <taxon>Coriobacteriia</taxon>
        <taxon>Coriobacteriales</taxon>
        <taxon>Coriobacteriaceae</taxon>
        <taxon>Collinsella</taxon>
    </lineage>
</organism>
<feature type="domain" description="HTH lysR-type" evidence="5">
    <location>
        <begin position="1"/>
        <end position="58"/>
    </location>
</feature>